<dbReference type="EMBL" id="SLXP01000014">
    <property type="protein sequence ID" value="TCP39087.1"/>
    <property type="molecule type" value="Genomic_DNA"/>
</dbReference>
<dbReference type="GO" id="GO:0005198">
    <property type="term" value="F:structural molecule activity"/>
    <property type="evidence" value="ECO:0007669"/>
    <property type="project" value="UniProtKB-UniRule"/>
</dbReference>
<dbReference type="Pfam" id="PF06429">
    <property type="entry name" value="Flg_bbr_C"/>
    <property type="match status" value="1"/>
</dbReference>
<name>A0A4R2PTD0_9RHOB</name>
<dbReference type="Pfam" id="PF22638">
    <property type="entry name" value="FlgK_D1"/>
    <property type="match status" value="1"/>
</dbReference>
<keyword evidence="10" id="KW-0966">Cell projection</keyword>
<evidence type="ECO:0000313" key="10">
    <source>
        <dbReference type="EMBL" id="TCP39087.1"/>
    </source>
</evidence>
<comment type="caution">
    <text evidence="10">The sequence shown here is derived from an EMBL/GenBank/DDBJ whole genome shotgun (WGS) entry which is preliminary data.</text>
</comment>
<evidence type="ECO:0000256" key="6">
    <source>
        <dbReference type="ARBA" id="ARBA00023143"/>
    </source>
</evidence>
<gene>
    <name evidence="7" type="primary">flgK</name>
    <name evidence="10" type="ORF">EV662_11413</name>
</gene>
<dbReference type="AlphaFoldDB" id="A0A4R2PTD0"/>
<evidence type="ECO:0000256" key="2">
    <source>
        <dbReference type="ARBA" id="ARBA00004613"/>
    </source>
</evidence>
<dbReference type="InterPro" id="IPR053927">
    <property type="entry name" value="FlgK_helical"/>
</dbReference>
<dbReference type="OrthoDB" id="7181295at2"/>
<comment type="similarity">
    <text evidence="3 7">Belongs to the flagella basal body rod proteins family.</text>
</comment>
<keyword evidence="11" id="KW-1185">Reference proteome</keyword>
<keyword evidence="10" id="KW-0282">Flagellum</keyword>
<dbReference type="InterPro" id="IPR002371">
    <property type="entry name" value="FlgK"/>
</dbReference>
<feature type="domain" description="Flagellar basal-body/hook protein C-terminal" evidence="8">
    <location>
        <begin position="448"/>
        <end position="484"/>
    </location>
</feature>
<feature type="domain" description="Flagellar hook-associated protein FlgK helical" evidence="9">
    <location>
        <begin position="89"/>
        <end position="312"/>
    </location>
</feature>
<dbReference type="PANTHER" id="PTHR30033">
    <property type="entry name" value="FLAGELLAR HOOK-ASSOCIATED PROTEIN 1"/>
    <property type="match status" value="1"/>
</dbReference>
<evidence type="ECO:0000256" key="5">
    <source>
        <dbReference type="ARBA" id="ARBA00022525"/>
    </source>
</evidence>
<comment type="subcellular location">
    <subcellularLocation>
        <location evidence="1 7">Bacterial flagellum</location>
    </subcellularLocation>
    <subcellularLocation>
        <location evidence="2 7">Secreted</location>
    </subcellularLocation>
</comment>
<organism evidence="10 11">
    <name type="scientific">Rhodovulum marinum</name>
    <dbReference type="NCBI Taxonomy" id="320662"/>
    <lineage>
        <taxon>Bacteria</taxon>
        <taxon>Pseudomonadati</taxon>
        <taxon>Pseudomonadota</taxon>
        <taxon>Alphaproteobacteria</taxon>
        <taxon>Rhodobacterales</taxon>
        <taxon>Paracoccaceae</taxon>
        <taxon>Rhodovulum</taxon>
    </lineage>
</organism>
<dbReference type="PRINTS" id="PR01005">
    <property type="entry name" value="FLGHOOKAP1"/>
</dbReference>
<proteinExistence type="inferred from homology"/>
<reference evidence="10 11" key="1">
    <citation type="submission" date="2019-03" db="EMBL/GenBank/DDBJ databases">
        <title>Genomic Encyclopedia of Type Strains, Phase IV (KMG-IV): sequencing the most valuable type-strain genomes for metagenomic binning, comparative biology and taxonomic classification.</title>
        <authorList>
            <person name="Goeker M."/>
        </authorList>
    </citation>
    <scope>NUCLEOTIDE SEQUENCE [LARGE SCALE GENOMIC DNA]</scope>
    <source>
        <strain evidence="10 11">DSM 18063</strain>
    </source>
</reference>
<evidence type="ECO:0000256" key="3">
    <source>
        <dbReference type="ARBA" id="ARBA00009677"/>
    </source>
</evidence>
<dbReference type="SUPFAM" id="SSF64518">
    <property type="entry name" value="Phase 1 flagellin"/>
    <property type="match status" value="1"/>
</dbReference>
<dbReference type="InterPro" id="IPR010930">
    <property type="entry name" value="Flg_bb/hook_C_dom"/>
</dbReference>
<evidence type="ECO:0000259" key="9">
    <source>
        <dbReference type="Pfam" id="PF22638"/>
    </source>
</evidence>
<evidence type="ECO:0000256" key="1">
    <source>
        <dbReference type="ARBA" id="ARBA00004365"/>
    </source>
</evidence>
<keyword evidence="10" id="KW-0969">Cilium</keyword>
<evidence type="ECO:0000259" key="8">
    <source>
        <dbReference type="Pfam" id="PF06429"/>
    </source>
</evidence>
<evidence type="ECO:0000313" key="11">
    <source>
        <dbReference type="Proteomes" id="UP000294835"/>
    </source>
</evidence>
<keyword evidence="6 7" id="KW-0975">Bacterial flagellum</keyword>
<dbReference type="GO" id="GO:0005576">
    <property type="term" value="C:extracellular region"/>
    <property type="evidence" value="ECO:0007669"/>
    <property type="project" value="UniProtKB-SubCell"/>
</dbReference>
<protein>
    <recommendedName>
        <fullName evidence="4 7">Flagellar hook-associated protein 1</fullName>
        <shortName evidence="7">HAP1</shortName>
    </recommendedName>
</protein>
<dbReference type="NCBIfam" id="TIGR02492">
    <property type="entry name" value="flgK_ends"/>
    <property type="match status" value="1"/>
</dbReference>
<dbReference type="PANTHER" id="PTHR30033:SF1">
    <property type="entry name" value="FLAGELLAR HOOK-ASSOCIATED PROTEIN 1"/>
    <property type="match status" value="1"/>
</dbReference>
<dbReference type="GO" id="GO:0044780">
    <property type="term" value="P:bacterial-type flagellum assembly"/>
    <property type="evidence" value="ECO:0007669"/>
    <property type="project" value="InterPro"/>
</dbReference>
<dbReference type="Proteomes" id="UP000294835">
    <property type="component" value="Unassembled WGS sequence"/>
</dbReference>
<sequence>MSLSTSLSNALSGLNAASRGAQVVSSNISNALTEGYGRRVLETSAAVNGGQSGGVRVDGVRRDTNLVLISDRRLSEAETGQAETRADALSRIEAALGTPDDADSIAARIAALESSLVSAASRPDSTTRLADVLSAAQGVAGTIQAAASDIQSVRMDAENAISQDVETLNSSLARIAELNVEIRSHAGSNVDTSALFDQRQILVDRIAEIVPLRQIARDGGTIALYTETGAALVDAQASEFAFKPAGMIVADMTIESGALSGLTMNGEPVKATGGFAPMGGGRLGALFETRDVTAPSAQADLDALARDLVERFSGPSLDASLAPGAAGLFTDRGAAFDPLDELGLSERIAVNAAVDPAEGGAVWRLRDGLGAAGVGEVGNSTLLTAFADALTTGRTAVSGPFSGQVFSAAGLASETVSRISVQAQNAIEGESFSLARTNALKEAELAGGVDTDAELQDLMLFEQAYAANAKVMQAVDQMMQTLMEI</sequence>
<evidence type="ECO:0000256" key="7">
    <source>
        <dbReference type="RuleBase" id="RU362065"/>
    </source>
</evidence>
<keyword evidence="5 7" id="KW-0964">Secreted</keyword>
<dbReference type="GO" id="GO:0009424">
    <property type="term" value="C:bacterial-type flagellum hook"/>
    <property type="evidence" value="ECO:0007669"/>
    <property type="project" value="UniProtKB-UniRule"/>
</dbReference>
<accession>A0A4R2PTD0</accession>
<evidence type="ECO:0000256" key="4">
    <source>
        <dbReference type="ARBA" id="ARBA00016244"/>
    </source>
</evidence>
<dbReference type="RefSeq" id="WP_132464929.1">
    <property type="nucleotide sequence ID" value="NZ_SLXP01000014.1"/>
</dbReference>